<keyword evidence="3" id="KW-1185">Reference proteome</keyword>
<dbReference type="Pfam" id="PF07883">
    <property type="entry name" value="Cupin_2"/>
    <property type="match status" value="1"/>
</dbReference>
<dbReference type="InterPro" id="IPR013096">
    <property type="entry name" value="Cupin_2"/>
</dbReference>
<dbReference type="SUPFAM" id="SSF51182">
    <property type="entry name" value="RmlC-like cupins"/>
    <property type="match status" value="1"/>
</dbReference>
<organism evidence="2 3">
    <name type="scientific">Xenorhabdus taiwanensis</name>
    <dbReference type="NCBI Taxonomy" id="3085177"/>
    <lineage>
        <taxon>Bacteria</taxon>
        <taxon>Pseudomonadati</taxon>
        <taxon>Pseudomonadota</taxon>
        <taxon>Gammaproteobacteria</taxon>
        <taxon>Enterobacterales</taxon>
        <taxon>Morganellaceae</taxon>
        <taxon>Xenorhabdus</taxon>
    </lineage>
</organism>
<dbReference type="Gene3D" id="2.60.120.10">
    <property type="entry name" value="Jelly Rolls"/>
    <property type="match status" value="1"/>
</dbReference>
<name>A0ABM8JWB2_9GAMM</name>
<dbReference type="CDD" id="cd20489">
    <property type="entry name" value="cupin_HppE-like_C"/>
    <property type="match status" value="1"/>
</dbReference>
<accession>A0ABM8JWB2</accession>
<sequence>MNTQNISFSKQNISSILSSRKMTLEQLTGIAEIHNDSVVFPSFQALSDFSDHIAVPLSMFYREAQDRDLDDGVKIARRNETFSRDEIRDGVHYYTYHHLVTTKADPGLMALRLDLHSNETQPLRLNSGHGTREVVYVTRGTVRVQWLDDAQQQHEEILNEGDSIFITPFVPHSFTNHSKQEKSEIIAINYE</sequence>
<dbReference type="Proteomes" id="UP001529514">
    <property type="component" value="Chromosome"/>
</dbReference>
<feature type="domain" description="Cupin type-2" evidence="1">
    <location>
        <begin position="129"/>
        <end position="185"/>
    </location>
</feature>
<gene>
    <name evidence="2" type="ORF">TCT1_05170</name>
</gene>
<protein>
    <recommendedName>
        <fullName evidence="1">Cupin type-2 domain-containing protein</fullName>
    </recommendedName>
</protein>
<reference evidence="2 3" key="1">
    <citation type="submission" date="2023-10" db="EMBL/GenBank/DDBJ databases">
        <title>Xenorhabdus taiwanensis sp. nov., a symbiotic bacterium associated with the entomopathogenic nematode Steinernema taiwanensis.</title>
        <authorList>
            <person name="Tseng C.T."/>
            <person name="Shu H.Y."/>
            <person name="Chen M.H."/>
            <person name="Fang Y.J."/>
            <person name="Wu T.L."/>
            <person name="Lin Y.C."/>
            <person name="Huang C.J."/>
        </authorList>
    </citation>
    <scope>NUCLEOTIDE SEQUENCE [LARGE SCALE GENOMIC DNA]</scope>
    <source>
        <strain evidence="2 3">TCT-1</strain>
    </source>
</reference>
<evidence type="ECO:0000259" key="1">
    <source>
        <dbReference type="Pfam" id="PF07883"/>
    </source>
</evidence>
<dbReference type="InterPro" id="IPR014710">
    <property type="entry name" value="RmlC-like_jellyroll"/>
</dbReference>
<evidence type="ECO:0000313" key="2">
    <source>
        <dbReference type="EMBL" id="BET95596.1"/>
    </source>
</evidence>
<evidence type="ECO:0000313" key="3">
    <source>
        <dbReference type="Proteomes" id="UP001529514"/>
    </source>
</evidence>
<dbReference type="InterPro" id="IPR011051">
    <property type="entry name" value="RmlC_Cupin_sf"/>
</dbReference>
<proteinExistence type="predicted"/>
<dbReference type="EMBL" id="AP028978">
    <property type="protein sequence ID" value="BET95596.1"/>
    <property type="molecule type" value="Genomic_DNA"/>
</dbReference>
<dbReference type="RefSeq" id="WP_374052524.1">
    <property type="nucleotide sequence ID" value="NZ_AP028978.1"/>
</dbReference>